<reference evidence="2 3" key="1">
    <citation type="submission" date="2022-09" db="EMBL/GenBank/DDBJ databases">
        <authorList>
            <person name="Palmer J.M."/>
        </authorList>
    </citation>
    <scope>NUCLEOTIDE SEQUENCE [LARGE SCALE GENOMIC DNA]</scope>
    <source>
        <strain evidence="2 3">DSM 7382</strain>
    </source>
</reference>
<evidence type="ECO:0000313" key="3">
    <source>
        <dbReference type="Proteomes" id="UP001385951"/>
    </source>
</evidence>
<protein>
    <recommendedName>
        <fullName evidence="1">DUF3669 domain-containing protein</fullName>
    </recommendedName>
</protein>
<comment type="caution">
    <text evidence="2">The sequence shown here is derived from an EMBL/GenBank/DDBJ whole genome shotgun (WGS) entry which is preliminary data.</text>
</comment>
<dbReference type="Proteomes" id="UP001385951">
    <property type="component" value="Unassembled WGS sequence"/>
</dbReference>
<dbReference type="PANTHER" id="PTHR40780">
    <property type="entry name" value="DUF3669 DOMAIN-CONTAINING PROTEIN"/>
    <property type="match status" value="1"/>
</dbReference>
<name>A0AAW0GIW0_9APHY</name>
<accession>A0AAW0GIW0</accession>
<dbReference type="InterPro" id="IPR022137">
    <property type="entry name" value="Znf_prot_DUF3669"/>
</dbReference>
<dbReference type="Pfam" id="PF12417">
    <property type="entry name" value="DUF3669"/>
    <property type="match status" value="1"/>
</dbReference>
<gene>
    <name evidence="2" type="ORF">QCA50_004234</name>
</gene>
<evidence type="ECO:0000313" key="2">
    <source>
        <dbReference type="EMBL" id="KAK7692602.1"/>
    </source>
</evidence>
<feature type="domain" description="DUF3669" evidence="1">
    <location>
        <begin position="238"/>
        <end position="286"/>
    </location>
</feature>
<dbReference type="AlphaFoldDB" id="A0AAW0GIW0"/>
<evidence type="ECO:0000259" key="1">
    <source>
        <dbReference type="Pfam" id="PF12417"/>
    </source>
</evidence>
<keyword evidence="3" id="KW-1185">Reference proteome</keyword>
<dbReference type="EMBL" id="JASBNA010000004">
    <property type="protein sequence ID" value="KAK7692602.1"/>
    <property type="molecule type" value="Genomic_DNA"/>
</dbReference>
<dbReference type="PANTHER" id="PTHR40780:SF2">
    <property type="entry name" value="DUF3669 DOMAIN-CONTAINING PROTEIN"/>
    <property type="match status" value="1"/>
</dbReference>
<sequence length="317" mass="35806">MSLEQNCLYSPTPAIIGRGSFGAIYVILGTCIAYKQVLHDGDEHKDDLLKEYLALEYMRLDFNTDSFFAIPRAYAFSDPSSPSNFRPQDVAFSLARRRNKRPLIRPIITPELFAPFPRATFAMDRIQALPSPAADVLRKAFFPPASNSAGPTLCRLYLGKTYPTTPGRFFSSVNFPLDAARYTHLRESVPKIELPELTEVAWGMGESLGRLHFLGGYDARDVEFVLGGDGFSGLSFYLIDFNQMRRWDLTVVSIPTLVQAFFTNDPYYPRPRSQDPLYEQFKSGYMQEFPTDHQHLADAFLEAIETTQAERDSSSSS</sequence>
<organism evidence="2 3">
    <name type="scientific">Cerrena zonata</name>
    <dbReference type="NCBI Taxonomy" id="2478898"/>
    <lineage>
        <taxon>Eukaryota</taxon>
        <taxon>Fungi</taxon>
        <taxon>Dikarya</taxon>
        <taxon>Basidiomycota</taxon>
        <taxon>Agaricomycotina</taxon>
        <taxon>Agaricomycetes</taxon>
        <taxon>Polyporales</taxon>
        <taxon>Cerrenaceae</taxon>
        <taxon>Cerrena</taxon>
    </lineage>
</organism>
<proteinExistence type="predicted"/>